<keyword evidence="3" id="KW-1185">Reference proteome</keyword>
<evidence type="ECO:0000313" key="2">
    <source>
        <dbReference type="EnsemblPlants" id="cds.evm.model.02.2880"/>
    </source>
</evidence>
<feature type="domain" description="F-box" evidence="1">
    <location>
        <begin position="1"/>
        <end position="45"/>
    </location>
</feature>
<dbReference type="Proteomes" id="UP000596661">
    <property type="component" value="Chromosome 2"/>
</dbReference>
<dbReference type="InterPro" id="IPR001810">
    <property type="entry name" value="F-box_dom"/>
</dbReference>
<proteinExistence type="predicted"/>
<dbReference type="Gene3D" id="1.20.1280.50">
    <property type="match status" value="1"/>
</dbReference>
<reference evidence="2" key="1">
    <citation type="submission" date="2018-11" db="EMBL/GenBank/DDBJ databases">
        <authorList>
            <person name="Grassa J C."/>
        </authorList>
    </citation>
    <scope>NUCLEOTIDE SEQUENCE [LARGE SCALE GENOMIC DNA]</scope>
</reference>
<dbReference type="EnsemblPlants" id="evm.model.02.2880">
    <property type="protein sequence ID" value="cds.evm.model.02.2880"/>
    <property type="gene ID" value="evm.TU.02.2880"/>
</dbReference>
<dbReference type="InterPro" id="IPR036047">
    <property type="entry name" value="F-box-like_dom_sf"/>
</dbReference>
<dbReference type="EMBL" id="UZAU01000238">
    <property type="status" value="NOT_ANNOTATED_CDS"/>
    <property type="molecule type" value="Genomic_DNA"/>
</dbReference>
<reference evidence="2" key="2">
    <citation type="submission" date="2021-03" db="UniProtKB">
        <authorList>
            <consortium name="EnsemblPlants"/>
        </authorList>
    </citation>
    <scope>IDENTIFICATION</scope>
</reference>
<evidence type="ECO:0000313" key="3">
    <source>
        <dbReference type="Proteomes" id="UP000596661"/>
    </source>
</evidence>
<accession>A0A803NZ45</accession>
<protein>
    <recommendedName>
        <fullName evidence="1">F-box domain-containing protein</fullName>
    </recommendedName>
</protein>
<organism evidence="2 3">
    <name type="scientific">Cannabis sativa</name>
    <name type="common">Hemp</name>
    <name type="synonym">Marijuana</name>
    <dbReference type="NCBI Taxonomy" id="3483"/>
    <lineage>
        <taxon>Eukaryota</taxon>
        <taxon>Viridiplantae</taxon>
        <taxon>Streptophyta</taxon>
        <taxon>Embryophyta</taxon>
        <taxon>Tracheophyta</taxon>
        <taxon>Spermatophyta</taxon>
        <taxon>Magnoliopsida</taxon>
        <taxon>eudicotyledons</taxon>
        <taxon>Gunneridae</taxon>
        <taxon>Pentapetalae</taxon>
        <taxon>rosids</taxon>
        <taxon>fabids</taxon>
        <taxon>Rosales</taxon>
        <taxon>Cannabaceae</taxon>
        <taxon>Cannabis</taxon>
    </lineage>
</organism>
<dbReference type="Gramene" id="evm.model.02.2880">
    <property type="protein sequence ID" value="cds.evm.model.02.2880"/>
    <property type="gene ID" value="evm.TU.02.2880"/>
</dbReference>
<dbReference type="SUPFAM" id="SSF81383">
    <property type="entry name" value="F-box domain"/>
    <property type="match status" value="1"/>
</dbReference>
<evidence type="ECO:0000259" key="1">
    <source>
        <dbReference type="PROSITE" id="PS50181"/>
    </source>
</evidence>
<dbReference type="PROSITE" id="PS50181">
    <property type="entry name" value="FBOX"/>
    <property type="match status" value="1"/>
</dbReference>
<name>A0A803NZ45_CANSA</name>
<dbReference type="AlphaFoldDB" id="A0A803NZ45"/>
<sequence length="447" mass="52163">MSIEGLSNHLMSDILSRLDVKTLVKCKAVKKLWKSLIEDTLFVSVLHFNRSSLGSFDPQPYDDYVTTILDSFCGLVWSSYSAGNFPHFLHNPAIGKALYLQDPMKGHLGTGTGRIAFNRATHECKLQYMYNDWDLLTLQTFEVGKDIEWQCIGSGRQRGILDVPEEVIMKICPEKFKGSFRRSLSFHVLSVQRSPKVDLDDKELKVFGRRKFEIRCSGVIHYIDVFSEEYKETKRNRVTLLVISNNIWDDIHIFNYGFPNGTSFDLMKAEFFECDDCLAISEIIGEDLHFLKMTQYDGGDLRWSERKTIVPLTFLCTEPYLAEKDGVLPILCQSTPPLLWFSFNRGRPFSYDVQALSIEKFGPPHPKREYFHEVNRIRRMIYIPSLVNLQGMREDRRLTHDRWQEMVNWYDAVDNEDDEDAELLRMRRNDADEDAGFLKYWKDFDGR</sequence>